<dbReference type="InterPro" id="IPR050109">
    <property type="entry name" value="HTH-type_TetR-like_transc_reg"/>
</dbReference>
<dbReference type="Pfam" id="PF00440">
    <property type="entry name" value="TetR_N"/>
    <property type="match status" value="1"/>
</dbReference>
<evidence type="ECO:0000313" key="7">
    <source>
        <dbReference type="Proteomes" id="UP000419743"/>
    </source>
</evidence>
<organism evidence="6 7">
    <name type="scientific">Occultella aeris</name>
    <dbReference type="NCBI Taxonomy" id="2761496"/>
    <lineage>
        <taxon>Bacteria</taxon>
        <taxon>Bacillati</taxon>
        <taxon>Actinomycetota</taxon>
        <taxon>Actinomycetes</taxon>
        <taxon>Micrococcales</taxon>
        <taxon>Ruaniaceae</taxon>
        <taxon>Occultella</taxon>
    </lineage>
</organism>
<dbReference type="RefSeq" id="WP_156740111.1">
    <property type="nucleotide sequence ID" value="NZ_CACRYJ010000017.1"/>
</dbReference>
<evidence type="ECO:0000259" key="5">
    <source>
        <dbReference type="PROSITE" id="PS50977"/>
    </source>
</evidence>
<keyword evidence="3" id="KW-0804">Transcription</keyword>
<evidence type="ECO:0000256" key="2">
    <source>
        <dbReference type="ARBA" id="ARBA00023125"/>
    </source>
</evidence>
<gene>
    <name evidence="6" type="primary">ttgW_2</name>
    <name evidence="6" type="ORF">HALOF300_01297</name>
</gene>
<dbReference type="PRINTS" id="PR00455">
    <property type="entry name" value="HTHTETR"/>
</dbReference>
<reference evidence="6 7" key="1">
    <citation type="submission" date="2019-11" db="EMBL/GenBank/DDBJ databases">
        <authorList>
            <person name="Criscuolo A."/>
        </authorList>
    </citation>
    <scope>NUCLEOTIDE SEQUENCE [LARGE SCALE GENOMIC DNA]</scope>
    <source>
        <strain evidence="6">CIP111667</strain>
    </source>
</reference>
<dbReference type="Proteomes" id="UP000419743">
    <property type="component" value="Unassembled WGS sequence"/>
</dbReference>
<name>A0A7M4DGQ0_9MICO</name>
<feature type="domain" description="HTH tetR-type" evidence="5">
    <location>
        <begin position="1"/>
        <end position="61"/>
    </location>
</feature>
<evidence type="ECO:0000256" key="1">
    <source>
        <dbReference type="ARBA" id="ARBA00023015"/>
    </source>
</evidence>
<feature type="DNA-binding region" description="H-T-H motif" evidence="4">
    <location>
        <begin position="24"/>
        <end position="43"/>
    </location>
</feature>
<keyword evidence="2 4" id="KW-0238">DNA-binding</keyword>
<dbReference type="PANTHER" id="PTHR30055">
    <property type="entry name" value="HTH-TYPE TRANSCRIPTIONAL REGULATOR RUTR"/>
    <property type="match status" value="1"/>
</dbReference>
<sequence>MSARERILDAAASVMRDRGIARATTKEIARVAGCSEALLYKHFVDKQEIFLGVLSERMPPIAGAAELTGTVRENLETLTRDVLVFYVRTYPIAASVFSEADLLSAWREGLRARGAGPQVVHAIVEDYVASERRAGRLPTSVDPWATAVLLCGAALQQAFLATFAGETEIPDAQEIAARLVAGVLGPTERHAPPR</sequence>
<dbReference type="InterPro" id="IPR009057">
    <property type="entry name" value="Homeodomain-like_sf"/>
</dbReference>
<evidence type="ECO:0000256" key="4">
    <source>
        <dbReference type="PROSITE-ProRule" id="PRU00335"/>
    </source>
</evidence>
<dbReference type="EMBL" id="CACRYJ010000017">
    <property type="protein sequence ID" value="VZO36093.1"/>
    <property type="molecule type" value="Genomic_DNA"/>
</dbReference>
<protein>
    <submittedName>
        <fullName evidence="6">Putative HTH-type transcriptional regulator TtgW</fullName>
    </submittedName>
</protein>
<evidence type="ECO:0000313" key="6">
    <source>
        <dbReference type="EMBL" id="VZO36093.1"/>
    </source>
</evidence>
<comment type="caution">
    <text evidence="6">The sequence shown here is derived from an EMBL/GenBank/DDBJ whole genome shotgun (WGS) entry which is preliminary data.</text>
</comment>
<dbReference type="GO" id="GO:0003700">
    <property type="term" value="F:DNA-binding transcription factor activity"/>
    <property type="evidence" value="ECO:0007669"/>
    <property type="project" value="TreeGrafter"/>
</dbReference>
<keyword evidence="1" id="KW-0805">Transcription regulation</keyword>
<evidence type="ECO:0000256" key="3">
    <source>
        <dbReference type="ARBA" id="ARBA00023163"/>
    </source>
</evidence>
<dbReference type="GO" id="GO:0000976">
    <property type="term" value="F:transcription cis-regulatory region binding"/>
    <property type="evidence" value="ECO:0007669"/>
    <property type="project" value="TreeGrafter"/>
</dbReference>
<dbReference type="Gene3D" id="1.10.357.10">
    <property type="entry name" value="Tetracycline Repressor, domain 2"/>
    <property type="match status" value="1"/>
</dbReference>
<proteinExistence type="predicted"/>
<dbReference type="AlphaFoldDB" id="A0A7M4DGQ0"/>
<accession>A0A7M4DGQ0</accession>
<dbReference type="PROSITE" id="PS50977">
    <property type="entry name" value="HTH_TETR_2"/>
    <property type="match status" value="1"/>
</dbReference>
<dbReference type="PANTHER" id="PTHR30055:SF238">
    <property type="entry name" value="MYCOFACTOCIN BIOSYNTHESIS TRANSCRIPTIONAL REGULATOR MFTR-RELATED"/>
    <property type="match status" value="1"/>
</dbReference>
<dbReference type="InterPro" id="IPR001647">
    <property type="entry name" value="HTH_TetR"/>
</dbReference>
<keyword evidence="7" id="KW-1185">Reference proteome</keyword>
<dbReference type="SUPFAM" id="SSF46689">
    <property type="entry name" value="Homeodomain-like"/>
    <property type="match status" value="1"/>
</dbReference>